<evidence type="ECO:0000256" key="1">
    <source>
        <dbReference type="ARBA" id="ARBA00022691"/>
    </source>
</evidence>
<evidence type="ECO:0000259" key="3">
    <source>
        <dbReference type="PROSITE" id="PS51668"/>
    </source>
</evidence>
<dbReference type="Proteomes" id="UP001501570">
    <property type="component" value="Unassembled WGS sequence"/>
</dbReference>
<dbReference type="PANTHER" id="PTHR12818:SF0">
    <property type="entry name" value="TRNA (ADENINE(37)-N6)-METHYLTRANSFERASE"/>
    <property type="match status" value="1"/>
</dbReference>
<dbReference type="InterPro" id="IPR036413">
    <property type="entry name" value="YaeB-like_sf"/>
</dbReference>
<evidence type="ECO:0000256" key="2">
    <source>
        <dbReference type="ARBA" id="ARBA00033753"/>
    </source>
</evidence>
<accession>A0ABP9RP59</accession>
<proteinExistence type="inferred from homology"/>
<dbReference type="PANTHER" id="PTHR12818">
    <property type="entry name" value="TRNA (ADENINE(37)-N6)-METHYLTRANSFERASE"/>
    <property type="match status" value="1"/>
</dbReference>
<reference evidence="5" key="1">
    <citation type="journal article" date="2019" name="Int. J. Syst. Evol. Microbiol.">
        <title>The Global Catalogue of Microorganisms (GCM) 10K type strain sequencing project: providing services to taxonomists for standard genome sequencing and annotation.</title>
        <authorList>
            <consortium name="The Broad Institute Genomics Platform"/>
            <consortium name="The Broad Institute Genome Sequencing Center for Infectious Disease"/>
            <person name="Wu L."/>
            <person name="Ma J."/>
        </authorList>
    </citation>
    <scope>NUCLEOTIDE SEQUENCE [LARGE SCALE GENOMIC DNA]</scope>
    <source>
        <strain evidence="5">JCM 18304</strain>
    </source>
</reference>
<keyword evidence="4" id="KW-0489">Methyltransferase</keyword>
<evidence type="ECO:0000313" key="4">
    <source>
        <dbReference type="EMBL" id="GAA5183112.1"/>
    </source>
</evidence>
<dbReference type="Pfam" id="PF01980">
    <property type="entry name" value="TrmO_N"/>
    <property type="match status" value="1"/>
</dbReference>
<organism evidence="4 5">
    <name type="scientific">Rugosimonospora acidiphila</name>
    <dbReference type="NCBI Taxonomy" id="556531"/>
    <lineage>
        <taxon>Bacteria</taxon>
        <taxon>Bacillati</taxon>
        <taxon>Actinomycetota</taxon>
        <taxon>Actinomycetes</taxon>
        <taxon>Micromonosporales</taxon>
        <taxon>Micromonosporaceae</taxon>
        <taxon>Rugosimonospora</taxon>
    </lineage>
</organism>
<keyword evidence="5" id="KW-1185">Reference proteome</keyword>
<feature type="domain" description="TsaA-like" evidence="3">
    <location>
        <begin position="7"/>
        <end position="140"/>
    </location>
</feature>
<dbReference type="RefSeq" id="WP_345628510.1">
    <property type="nucleotide sequence ID" value="NZ_BAABJQ010000005.1"/>
</dbReference>
<dbReference type="InterPro" id="IPR040372">
    <property type="entry name" value="YaeB-like"/>
</dbReference>
<dbReference type="EMBL" id="BAABJQ010000005">
    <property type="protein sequence ID" value="GAA5183112.1"/>
    <property type="molecule type" value="Genomic_DNA"/>
</dbReference>
<dbReference type="Gene3D" id="2.40.30.70">
    <property type="entry name" value="YaeB-like"/>
    <property type="match status" value="1"/>
</dbReference>
<dbReference type="GO" id="GO:0032259">
    <property type="term" value="P:methylation"/>
    <property type="evidence" value="ECO:0007669"/>
    <property type="project" value="UniProtKB-KW"/>
</dbReference>
<gene>
    <name evidence="4" type="ORF">GCM10023322_21620</name>
</gene>
<dbReference type="PROSITE" id="PS51668">
    <property type="entry name" value="TSAA_2"/>
    <property type="match status" value="1"/>
</dbReference>
<name>A0ABP9RP59_9ACTN</name>
<keyword evidence="1" id="KW-0949">S-adenosyl-L-methionine</keyword>
<protein>
    <submittedName>
        <fullName evidence="4">SAM-dependent methyltransferase</fullName>
    </submittedName>
</protein>
<evidence type="ECO:0000313" key="5">
    <source>
        <dbReference type="Proteomes" id="UP001501570"/>
    </source>
</evidence>
<comment type="caution">
    <text evidence="4">The sequence shown here is derived from an EMBL/GenBank/DDBJ whole genome shotgun (WGS) entry which is preliminary data.</text>
</comment>
<dbReference type="CDD" id="cd09281">
    <property type="entry name" value="UPF0066"/>
    <property type="match status" value="1"/>
</dbReference>
<dbReference type="InterPro" id="IPR036414">
    <property type="entry name" value="YaeB_N_sf"/>
</dbReference>
<sequence length="155" mass="17076">MADEFAMRPIGRVESSRAEPIDDDWGAISGTIVLDPAVVGVDAVDGLSEFSHLEVVFVFDRVAEAGVETGARHPRGNQAWPRVGILAQRAKNRPNRVGVSRCELTGVEGLRLLVRGLDAIDGTPVLDVKPYLEEFGPRGRVRQPAWSRELMRGYW</sequence>
<dbReference type="GO" id="GO:0008168">
    <property type="term" value="F:methyltransferase activity"/>
    <property type="evidence" value="ECO:0007669"/>
    <property type="project" value="UniProtKB-KW"/>
</dbReference>
<comment type="similarity">
    <text evidence="2">Belongs to the tRNA methyltransferase O family.</text>
</comment>
<dbReference type="SUPFAM" id="SSF118196">
    <property type="entry name" value="YaeB-like"/>
    <property type="match status" value="1"/>
</dbReference>
<dbReference type="InterPro" id="IPR023370">
    <property type="entry name" value="TrmO-like_N"/>
</dbReference>
<keyword evidence="4" id="KW-0808">Transferase</keyword>